<dbReference type="GO" id="GO:0005840">
    <property type="term" value="C:ribosome"/>
    <property type="evidence" value="ECO:0007669"/>
    <property type="project" value="UniProtKB-KW"/>
</dbReference>
<keyword evidence="4" id="KW-0805">Transcription regulation</keyword>
<feature type="compositionally biased region" description="Pro residues" evidence="10">
    <location>
        <begin position="10"/>
        <end position="29"/>
    </location>
</feature>
<dbReference type="PANTHER" id="PTHR28184">
    <property type="entry name" value="MITOCHONDRIAL HOMOLOGOUS RECOMBINATION PROTEIN 1"/>
    <property type="match status" value="1"/>
</dbReference>
<comment type="similarity">
    <text evidence="2">Belongs to the mitochondrion-specific ribosomal protein mL67 family.</text>
</comment>
<evidence type="ECO:0000256" key="1">
    <source>
        <dbReference type="ARBA" id="ARBA00004173"/>
    </source>
</evidence>
<evidence type="ECO:0000256" key="7">
    <source>
        <dbReference type="ARBA" id="ARBA00023274"/>
    </source>
</evidence>
<keyword evidence="9" id="KW-0175">Coiled coil</keyword>
<comment type="subcellular location">
    <subcellularLocation>
        <location evidence="1">Mitochondrion</location>
    </subcellularLocation>
</comment>
<sequence>MAAAAAHSMPPFPLPAVPRVRPPPIPKGTPGPNTLSMPIVPKASEKRVWADGKWTNPRSRSALQKQEIVSRQLEKALRHETHGMNIYAYRHVSTNQVVYSLTKNMNNTKIMKQMLFHGKKTVPEALRRDVWRPHFSLHFPQTPAGASKGLRVYNELRELAFKRQLDPPRELRIATQTDVENALTALGPMAQEKLDSLSQARGSHKRKFVMPVPGKRLPQFVVARRLMNQKATSVADVAATLTRMSEANKLTPQQALAISKEQKKERELLLSGKALKRLADIRVREVAKAAELEKREEYATARPGLPKIEKHALSRISLEFDGAVDLVRGGVTGADLLDAKDEATEAETGAQRALDEALLMMQAEKEDKINAITDQVSAQVEERLARMTHAEREQAEEAHVIARGLKREEMDARIRQVAEELKQEREQMQKKYPTPTREQQAQLHKQKNLAAAKIAATKKAEEQRVTWGGLYAEIGPAVDQAFTKIDEAWSSRLAQLQEDVETEKVRHGDTANHDVEIRWADIRDGTYAREWPDSVIHAEIQPKAVIKTAGTTVRQHFHLDEDEQPIPEQRSQVPRTQASTVHVFGSDVPDDVDNTNNTRPAVGRYLPPEQRVGISAEKRKQRIAEWAQTEVPMLRDRIVAMRQQAAILRAYFEHLPLDTNLQSTGHCMTAVEYARADLTRMVQDGQNEEDLKHAAGQLAYINQEFQYAESEVDMASQSPDADRARLDWIKLQAELIDIETKNFAAFMEANAREEFLAKGSERQALLEQYNRSQDEYEQVVASRNLDKFDDEFPFFVEVEERSENHKAAKALEEQILELEARSDKRAEDGDEEVREQLRALRRQYDVAQKKIQKDREQLHIGGAAWIEFKRRGNTPGGRARRSAHGPRSQEPVIEEFKEVEEDIAEEPAQKTGAWGRVKSMFGRK</sequence>
<dbReference type="PANTHER" id="PTHR28184:SF1">
    <property type="entry name" value="LARGE RIBOSOMAL SUBUNIT PROTEIN ML67"/>
    <property type="match status" value="1"/>
</dbReference>
<evidence type="ECO:0000313" key="11">
    <source>
        <dbReference type="EMBL" id="KAK5955508.1"/>
    </source>
</evidence>
<reference evidence="11 12" key="1">
    <citation type="submission" date="2022-12" db="EMBL/GenBank/DDBJ databases">
        <title>Genomic features and morphological characterization of a novel Knufia sp. strain isolated from spacecraft assembly facility.</title>
        <authorList>
            <person name="Teixeira M."/>
            <person name="Chander A.M."/>
            <person name="Stajich J.E."/>
            <person name="Venkateswaran K."/>
        </authorList>
    </citation>
    <scope>NUCLEOTIDE SEQUENCE [LARGE SCALE GENOMIC DNA]</scope>
    <source>
        <strain evidence="11 12">FJI-L2-BK-P2</strain>
    </source>
</reference>
<feature type="region of interest" description="Disordered" evidence="10">
    <location>
        <begin position="869"/>
        <end position="891"/>
    </location>
</feature>
<evidence type="ECO:0000256" key="2">
    <source>
        <dbReference type="ARBA" id="ARBA00010741"/>
    </source>
</evidence>
<dbReference type="GO" id="GO:0005739">
    <property type="term" value="C:mitochondrion"/>
    <property type="evidence" value="ECO:0007669"/>
    <property type="project" value="UniProtKB-SubCell"/>
</dbReference>
<organism evidence="11 12">
    <name type="scientific">Knufia fluminis</name>
    <dbReference type="NCBI Taxonomy" id="191047"/>
    <lineage>
        <taxon>Eukaryota</taxon>
        <taxon>Fungi</taxon>
        <taxon>Dikarya</taxon>
        <taxon>Ascomycota</taxon>
        <taxon>Pezizomycotina</taxon>
        <taxon>Eurotiomycetes</taxon>
        <taxon>Chaetothyriomycetidae</taxon>
        <taxon>Chaetothyriales</taxon>
        <taxon>Trichomeriaceae</taxon>
        <taxon>Knufia</taxon>
    </lineage>
</organism>
<proteinExistence type="inferred from homology"/>
<keyword evidence="3" id="KW-0689">Ribosomal protein</keyword>
<dbReference type="Pfam" id="PF12829">
    <property type="entry name" value="Mhr1"/>
    <property type="match status" value="1"/>
</dbReference>
<keyword evidence="6" id="KW-0804">Transcription</keyword>
<feature type="coiled-coil region" evidence="9">
    <location>
        <begin position="801"/>
        <end position="857"/>
    </location>
</feature>
<comment type="caution">
    <text evidence="11">The sequence shown here is derived from an EMBL/GenBank/DDBJ whole genome shotgun (WGS) entry which is preliminary data.</text>
</comment>
<keyword evidence="5" id="KW-0496">Mitochondrion</keyword>
<dbReference type="GO" id="GO:0000150">
    <property type="term" value="F:DNA strand exchange activity"/>
    <property type="evidence" value="ECO:0007669"/>
    <property type="project" value="InterPro"/>
</dbReference>
<dbReference type="InterPro" id="IPR024629">
    <property type="entry name" value="Ribosomal_mL67"/>
</dbReference>
<evidence type="ECO:0000256" key="4">
    <source>
        <dbReference type="ARBA" id="ARBA00023015"/>
    </source>
</evidence>
<evidence type="ECO:0000256" key="5">
    <source>
        <dbReference type="ARBA" id="ARBA00023128"/>
    </source>
</evidence>
<dbReference type="GO" id="GO:0003735">
    <property type="term" value="F:structural constituent of ribosome"/>
    <property type="evidence" value="ECO:0007669"/>
    <property type="project" value="TreeGrafter"/>
</dbReference>
<evidence type="ECO:0000256" key="6">
    <source>
        <dbReference type="ARBA" id="ARBA00023163"/>
    </source>
</evidence>
<keyword evidence="12" id="KW-1185">Reference proteome</keyword>
<dbReference type="GO" id="GO:1990904">
    <property type="term" value="C:ribonucleoprotein complex"/>
    <property type="evidence" value="ECO:0007669"/>
    <property type="project" value="UniProtKB-KW"/>
</dbReference>
<evidence type="ECO:0000256" key="9">
    <source>
        <dbReference type="SAM" id="Coils"/>
    </source>
</evidence>
<protein>
    <recommendedName>
        <fullName evidence="8">Large ribosomal subunit protein mL67</fullName>
    </recommendedName>
</protein>
<gene>
    <name evidence="11" type="ORF">OHC33_003148</name>
</gene>
<dbReference type="Proteomes" id="UP001316803">
    <property type="component" value="Unassembled WGS sequence"/>
</dbReference>
<dbReference type="EMBL" id="JAKLMC020000006">
    <property type="protein sequence ID" value="KAK5955508.1"/>
    <property type="molecule type" value="Genomic_DNA"/>
</dbReference>
<evidence type="ECO:0000256" key="8">
    <source>
        <dbReference type="ARBA" id="ARBA00035185"/>
    </source>
</evidence>
<evidence type="ECO:0000256" key="10">
    <source>
        <dbReference type="SAM" id="MobiDB-lite"/>
    </source>
</evidence>
<evidence type="ECO:0000256" key="3">
    <source>
        <dbReference type="ARBA" id="ARBA00022980"/>
    </source>
</evidence>
<feature type="region of interest" description="Disordered" evidence="10">
    <location>
        <begin position="1"/>
        <end position="40"/>
    </location>
</feature>
<accession>A0AAN8ENT4</accession>
<evidence type="ECO:0000313" key="12">
    <source>
        <dbReference type="Proteomes" id="UP001316803"/>
    </source>
</evidence>
<keyword evidence="7" id="KW-0687">Ribonucleoprotein</keyword>
<dbReference type="GO" id="GO:0003697">
    <property type="term" value="F:single-stranded DNA binding"/>
    <property type="evidence" value="ECO:0007669"/>
    <property type="project" value="InterPro"/>
</dbReference>
<name>A0AAN8ENT4_9EURO</name>
<dbReference type="AlphaFoldDB" id="A0AAN8ENT4"/>
<feature type="region of interest" description="Disordered" evidence="10">
    <location>
        <begin position="584"/>
        <end position="605"/>
    </location>
</feature>